<comment type="caution">
    <text evidence="1">The sequence shown here is derived from an EMBL/GenBank/DDBJ whole genome shotgun (WGS) entry which is preliminary data.</text>
</comment>
<dbReference type="EMBL" id="PDVP01000020">
    <property type="protein sequence ID" value="PHP64948.1"/>
    <property type="molecule type" value="Genomic_DNA"/>
</dbReference>
<keyword evidence="2" id="KW-1185">Reference proteome</keyword>
<sequence>MTEDERRDVAEAREFLDMLCRAYHEQIRRKQAGEEQFNRAGVLLLYTDVTYHRNRIIEIGTRAMDRGADAPDALIAHDLVRTWKSLMNAISGTKHDYIPPRPN</sequence>
<gene>
    <name evidence="1" type="ORF">CSC94_21690</name>
</gene>
<protein>
    <submittedName>
        <fullName evidence="1">Uncharacterized protein</fullName>
    </submittedName>
</protein>
<dbReference type="AlphaFoldDB" id="A0A2G1QIB2"/>
<evidence type="ECO:0000313" key="1">
    <source>
        <dbReference type="EMBL" id="PHP64948.1"/>
    </source>
</evidence>
<dbReference type="RefSeq" id="WP_099308481.1">
    <property type="nucleotide sequence ID" value="NZ_PDVP01000020.1"/>
</dbReference>
<name>A0A2G1QIB2_9HYPH</name>
<proteinExistence type="predicted"/>
<evidence type="ECO:0000313" key="2">
    <source>
        <dbReference type="Proteomes" id="UP000221168"/>
    </source>
</evidence>
<reference evidence="1 2" key="1">
    <citation type="submission" date="2017-10" db="EMBL/GenBank/DDBJ databases">
        <title>Sedimentibacterium mangrovi gen. nov., sp. nov., a novel member of family Phyllobacteriacea isolated from mangrove sediment.</title>
        <authorList>
            <person name="Liao H."/>
            <person name="Tian Y."/>
        </authorList>
    </citation>
    <scope>NUCLEOTIDE SEQUENCE [LARGE SCALE GENOMIC DNA]</scope>
    <source>
        <strain evidence="1 2">X9-2-2</strain>
    </source>
</reference>
<dbReference type="Proteomes" id="UP000221168">
    <property type="component" value="Unassembled WGS sequence"/>
</dbReference>
<organism evidence="1 2">
    <name type="scientific">Zhengella mangrovi</name>
    <dbReference type="NCBI Taxonomy" id="1982044"/>
    <lineage>
        <taxon>Bacteria</taxon>
        <taxon>Pseudomonadati</taxon>
        <taxon>Pseudomonadota</taxon>
        <taxon>Alphaproteobacteria</taxon>
        <taxon>Hyphomicrobiales</taxon>
        <taxon>Notoacmeibacteraceae</taxon>
        <taxon>Zhengella</taxon>
    </lineage>
</organism>
<accession>A0A2G1QIB2</accession>